<dbReference type="PROSITE" id="PS00452">
    <property type="entry name" value="GUANYLATE_CYCLASE_1"/>
    <property type="match status" value="1"/>
</dbReference>
<dbReference type="PROSITE" id="PS01209">
    <property type="entry name" value="LDLRA_1"/>
    <property type="match status" value="1"/>
</dbReference>
<gene>
    <name evidence="21" type="ORF">MCOR_21162</name>
</gene>
<evidence type="ECO:0000256" key="5">
    <source>
        <dbReference type="ARBA" id="ARBA00022741"/>
    </source>
</evidence>
<keyword evidence="10" id="KW-0675">Receptor</keyword>
<evidence type="ECO:0000256" key="8">
    <source>
        <dbReference type="ARBA" id="ARBA00023136"/>
    </source>
</evidence>
<dbReference type="Gene3D" id="3.30.70.1230">
    <property type="entry name" value="Nucleotide cyclase"/>
    <property type="match status" value="1"/>
</dbReference>
<dbReference type="EC" id="4.6.1.2" evidence="2 16"/>
<dbReference type="Gene3D" id="6.10.250.780">
    <property type="match status" value="1"/>
</dbReference>
<dbReference type="InterPro" id="IPR050401">
    <property type="entry name" value="Cyclic_nucleotide_synthase"/>
</dbReference>
<dbReference type="Gene3D" id="4.10.400.10">
    <property type="entry name" value="Low-density Lipoprotein Receptor"/>
    <property type="match status" value="4"/>
</dbReference>
<organism evidence="21 22">
    <name type="scientific">Mytilus coruscus</name>
    <name type="common">Sea mussel</name>
    <dbReference type="NCBI Taxonomy" id="42192"/>
    <lineage>
        <taxon>Eukaryota</taxon>
        <taxon>Metazoa</taxon>
        <taxon>Spiralia</taxon>
        <taxon>Lophotrochozoa</taxon>
        <taxon>Mollusca</taxon>
        <taxon>Bivalvia</taxon>
        <taxon>Autobranchia</taxon>
        <taxon>Pteriomorphia</taxon>
        <taxon>Mytilida</taxon>
        <taxon>Mytiloidea</taxon>
        <taxon>Mytilidae</taxon>
        <taxon>Mytilinae</taxon>
        <taxon>Mytilus</taxon>
    </lineage>
</organism>
<dbReference type="InterPro" id="IPR001245">
    <property type="entry name" value="Ser-Thr/Tyr_kinase_cat_dom"/>
</dbReference>
<dbReference type="GO" id="GO:0005525">
    <property type="term" value="F:GTP binding"/>
    <property type="evidence" value="ECO:0007669"/>
    <property type="project" value="UniProtKB-KW"/>
</dbReference>
<dbReference type="PANTHER" id="PTHR11920:SF494">
    <property type="entry name" value="ATRIAL NATRIURETIC PEPTIDE RECEPTOR 2"/>
    <property type="match status" value="1"/>
</dbReference>
<keyword evidence="8 17" id="KW-0472">Membrane</keyword>
<proteinExistence type="inferred from homology"/>
<dbReference type="PROSITE" id="PS50011">
    <property type="entry name" value="PROTEIN_KINASE_DOM"/>
    <property type="match status" value="1"/>
</dbReference>
<evidence type="ECO:0000256" key="18">
    <source>
        <dbReference type="SAM" id="SignalP"/>
    </source>
</evidence>
<dbReference type="GO" id="GO:0035556">
    <property type="term" value="P:intracellular signal transduction"/>
    <property type="evidence" value="ECO:0007669"/>
    <property type="project" value="InterPro"/>
</dbReference>
<dbReference type="FunFam" id="3.30.70.1230:FF:000004">
    <property type="entry name" value="Guanylate cyclase"/>
    <property type="match status" value="1"/>
</dbReference>
<dbReference type="CDD" id="cd00112">
    <property type="entry name" value="LDLa"/>
    <property type="match status" value="3"/>
</dbReference>
<keyword evidence="6 17" id="KW-1133">Transmembrane helix</keyword>
<keyword evidence="5" id="KW-0547">Nucleotide-binding</keyword>
<dbReference type="Pfam" id="PF00211">
    <property type="entry name" value="Guanylate_cyc"/>
    <property type="match status" value="1"/>
</dbReference>
<dbReference type="PRINTS" id="PR00261">
    <property type="entry name" value="LDLRECEPTOR"/>
</dbReference>
<dbReference type="InterPro" id="IPR000719">
    <property type="entry name" value="Prot_kinase_dom"/>
</dbReference>
<comment type="catalytic activity">
    <reaction evidence="16">
        <text>GTP = 3',5'-cyclic GMP + diphosphate</text>
        <dbReference type="Rhea" id="RHEA:13665"/>
        <dbReference type="ChEBI" id="CHEBI:33019"/>
        <dbReference type="ChEBI" id="CHEBI:37565"/>
        <dbReference type="ChEBI" id="CHEBI:57746"/>
        <dbReference type="EC" id="4.6.1.2"/>
    </reaction>
</comment>
<keyword evidence="22" id="KW-1185">Reference proteome</keyword>
<evidence type="ECO:0000259" key="20">
    <source>
        <dbReference type="PROSITE" id="PS50125"/>
    </source>
</evidence>
<dbReference type="PROSITE" id="PS50068">
    <property type="entry name" value="LDLRA_2"/>
    <property type="match status" value="4"/>
</dbReference>
<evidence type="ECO:0000313" key="22">
    <source>
        <dbReference type="Proteomes" id="UP000507470"/>
    </source>
</evidence>
<reference evidence="21 22" key="1">
    <citation type="submission" date="2020-06" db="EMBL/GenBank/DDBJ databases">
        <authorList>
            <person name="Li R."/>
            <person name="Bekaert M."/>
        </authorList>
    </citation>
    <scope>NUCLEOTIDE SEQUENCE [LARGE SCALE GENOMIC DNA]</scope>
    <source>
        <strain evidence="22">wild</strain>
    </source>
</reference>
<dbReference type="GO" id="GO:0004016">
    <property type="term" value="F:adenylate cyclase activity"/>
    <property type="evidence" value="ECO:0007669"/>
    <property type="project" value="TreeGrafter"/>
</dbReference>
<evidence type="ECO:0000259" key="19">
    <source>
        <dbReference type="PROSITE" id="PS50011"/>
    </source>
</evidence>
<dbReference type="Gene3D" id="3.40.50.2300">
    <property type="match status" value="3"/>
</dbReference>
<comment type="caution">
    <text evidence="14">Lacks conserved residue(s) required for the propagation of feature annotation.</text>
</comment>
<feature type="signal peptide" evidence="18">
    <location>
        <begin position="1"/>
        <end position="19"/>
    </location>
</feature>
<dbReference type="InterPro" id="IPR001054">
    <property type="entry name" value="A/G_cyclase"/>
</dbReference>
<dbReference type="GO" id="GO:0001653">
    <property type="term" value="F:peptide receptor activity"/>
    <property type="evidence" value="ECO:0007669"/>
    <property type="project" value="TreeGrafter"/>
</dbReference>
<evidence type="ECO:0000256" key="3">
    <source>
        <dbReference type="ARBA" id="ARBA00022692"/>
    </source>
</evidence>
<keyword evidence="3 17" id="KW-0812">Transmembrane</keyword>
<dbReference type="GO" id="GO:0007168">
    <property type="term" value="P:receptor guanylyl cyclase signaling pathway"/>
    <property type="evidence" value="ECO:0007669"/>
    <property type="project" value="TreeGrafter"/>
</dbReference>
<evidence type="ECO:0000256" key="13">
    <source>
        <dbReference type="ARBA" id="ARBA00023293"/>
    </source>
</evidence>
<dbReference type="Gene3D" id="1.10.510.10">
    <property type="entry name" value="Transferase(Phosphotransferase) domain 1"/>
    <property type="match status" value="1"/>
</dbReference>
<feature type="transmembrane region" description="Helical" evidence="17">
    <location>
        <begin position="1040"/>
        <end position="1059"/>
    </location>
</feature>
<dbReference type="SMART" id="SM00192">
    <property type="entry name" value="LDLa"/>
    <property type="match status" value="5"/>
</dbReference>
<dbReference type="GO" id="GO:0004383">
    <property type="term" value="F:guanylate cyclase activity"/>
    <property type="evidence" value="ECO:0007669"/>
    <property type="project" value="UniProtKB-EC"/>
</dbReference>
<evidence type="ECO:0000256" key="6">
    <source>
        <dbReference type="ARBA" id="ARBA00022989"/>
    </source>
</evidence>
<evidence type="ECO:0000256" key="17">
    <source>
        <dbReference type="SAM" id="Phobius"/>
    </source>
</evidence>
<dbReference type="EMBL" id="CACVKT020003742">
    <property type="protein sequence ID" value="CAC5385650.1"/>
    <property type="molecule type" value="Genomic_DNA"/>
</dbReference>
<protein>
    <recommendedName>
        <fullName evidence="2 16">Guanylate cyclase</fullName>
        <ecNumber evidence="2 16">4.6.1.2</ecNumber>
    </recommendedName>
</protein>
<dbReference type="InterPro" id="IPR002172">
    <property type="entry name" value="LDrepeatLR_classA_rpt"/>
</dbReference>
<keyword evidence="9" id="KW-1015">Disulfide bond</keyword>
<evidence type="ECO:0000256" key="14">
    <source>
        <dbReference type="PROSITE-ProRule" id="PRU00124"/>
    </source>
</evidence>
<evidence type="ECO:0000313" key="21">
    <source>
        <dbReference type="EMBL" id="CAC5385650.1"/>
    </source>
</evidence>
<dbReference type="SMART" id="SM00044">
    <property type="entry name" value="CYCc"/>
    <property type="match status" value="1"/>
</dbReference>
<evidence type="ECO:0000256" key="11">
    <source>
        <dbReference type="ARBA" id="ARBA00023180"/>
    </source>
</evidence>
<dbReference type="SUPFAM" id="SSF53822">
    <property type="entry name" value="Periplasmic binding protein-like I"/>
    <property type="match status" value="1"/>
</dbReference>
<evidence type="ECO:0000256" key="2">
    <source>
        <dbReference type="ARBA" id="ARBA00012202"/>
    </source>
</evidence>
<dbReference type="InterPro" id="IPR001828">
    <property type="entry name" value="ANF_lig-bd_rcpt"/>
</dbReference>
<feature type="domain" description="Protein kinase" evidence="19">
    <location>
        <begin position="452"/>
        <end position="771"/>
    </location>
</feature>
<feature type="chain" id="PRO_5027009438" description="Guanylate cyclase" evidence="18">
    <location>
        <begin position="20"/>
        <end position="1296"/>
    </location>
</feature>
<sequence>MKNFSILILLSVLVNKSDETTTVKIGVLLMTSAPEPFDLRRVGPALDIAFERAEAEYGVKYEVIVRNYTGNCPKQTVIGYLSELYYIENVKAVIGPACSETIEAAGRLAQYLEMPMISGVGDLVIRKPKDMYTTFTRMSYNLDKLSVSVKKILEEYSWKHIVILYDTDYVFFNLAGNSLARDFKADGDLPRPVDIPFRKATLTNQHKSLLTEANLHARVFVIFSDSDVLRDFLYAADELSMTEGDHVFITMELFPSDWLGYYTQFLRGDYKDEAVTKAYESLLLLTPLQPDNIEHKIFSDEVKLRAQRDYGYTFGVDEVVNYFITAFYDGAIYLTEAINRTVEEGDDVSDGLALSQKVWNSTYMGITGMVAIDDQGDRSTDFDIYDMTDSTTKTFKLVGRFRGATSNYEPIPGVSIQWRNGLPLDTPVCGFRGEWCLVVSNSSLTLTVVCVLIGLLVIGSVAFFFIYRKIKSDNELGQKTWLVPWSEVRISKQNRQQGSLISMSRMSLALVGVDDSSQISVNKGQLFTQVGVCKGNTVAIRRFKLKTIELTRHILLEFQQLQHLHHQNLCAFIGATIEPGNNTLLMEYCPRGSLQGMTYLHDSPAKFHGRLSSTNCVIDSRFMLKLTDYGPFSIFNSTKQNQMENNQMNKNKLLWTAPEILRNGKGKSRLDNEVYVKGDIYSFGIICHEIVIRCAPFEGCELEADEILTKVMAPPGIEGPFRPQISPDSCPNQLAKLIERCWDENPVNRPSFKSVGGVIRKISVGKDNNILDNLMKRMELYANNLESLVNERTRAYMEEKKRAEDLLHRLLPPYVADKLSSGNSVEPESFSTVSIYFSDIVGFTVIAALSTPLQVVDLLNDLYICFDTILAKYDVYKVETIGDAYMVVSGLPVRNGNNHIREISNMALDIRHKVLDFKIRHLTDRKLEIRIGLHSGPVVAGVVGLTMPRYCLFGDSVNTASRMESTSEAMKIQMSQTAKDILDIHDLYITETRGVIQVKGKGDMVTHWLVDKRKERRDTDYGLSWLLYEHICLRQDKMNYLPLIIFVFGFCTAFSISVAENNCENGGTKCKDNVQCIPRGGLCNGYVHCEDQSDEDPEFCREFNCSSGALKCKNNIECVGRDSLCDGYKHCNDESDEDPEICKDFQCPSGYIKCRDNLQCFRINFLCAGTEDSFCHDRSDIDPEFCRANAPECPKGEVRCKNGVHCVNPRYQCDGLVHCPDKSDEDVNMCGAKQCQPYEIKCKNGLQCIFKSYLCDKDADCDDKSDEDEDSCKEAKRNIHNFLDYHRAVRGLQKSK</sequence>
<dbReference type="InterPro" id="IPR011009">
    <property type="entry name" value="Kinase-like_dom_sf"/>
</dbReference>
<feature type="domain" description="Guanylate cyclase" evidence="20">
    <location>
        <begin position="834"/>
        <end position="964"/>
    </location>
</feature>
<comment type="subcellular location">
    <subcellularLocation>
        <location evidence="1">Membrane</location>
        <topology evidence="1">Single-pass type I membrane protein</topology>
    </subcellularLocation>
</comment>
<dbReference type="OrthoDB" id="1890790at2759"/>
<accession>A0A6J8BRC7</accession>
<dbReference type="Pfam" id="PF00057">
    <property type="entry name" value="Ldl_recept_a"/>
    <property type="match status" value="2"/>
</dbReference>
<dbReference type="GO" id="GO:0005886">
    <property type="term" value="C:plasma membrane"/>
    <property type="evidence" value="ECO:0007669"/>
    <property type="project" value="TreeGrafter"/>
</dbReference>
<evidence type="ECO:0000256" key="12">
    <source>
        <dbReference type="ARBA" id="ARBA00023239"/>
    </source>
</evidence>
<keyword evidence="4 18" id="KW-0732">Signal</keyword>
<evidence type="ECO:0000256" key="16">
    <source>
        <dbReference type="RuleBase" id="RU003431"/>
    </source>
</evidence>
<keyword evidence="11" id="KW-0325">Glycoprotein</keyword>
<comment type="similarity">
    <text evidence="15">Belongs to the adenylyl cyclase class-4/guanylyl cyclase family.</text>
</comment>
<dbReference type="SUPFAM" id="SSF55073">
    <property type="entry name" value="Nucleotide cyclase"/>
    <property type="match status" value="1"/>
</dbReference>
<dbReference type="InterPro" id="IPR036055">
    <property type="entry name" value="LDL_receptor-like_sf"/>
</dbReference>
<dbReference type="CDD" id="cd06352">
    <property type="entry name" value="PBP1_NPR_GC-like"/>
    <property type="match status" value="1"/>
</dbReference>
<dbReference type="InterPro" id="IPR018297">
    <property type="entry name" value="A/G_cyclase_CS"/>
</dbReference>
<dbReference type="GO" id="GO:0005524">
    <property type="term" value="F:ATP binding"/>
    <property type="evidence" value="ECO:0007669"/>
    <property type="project" value="InterPro"/>
</dbReference>
<dbReference type="SUPFAM" id="SSF57424">
    <property type="entry name" value="LDL receptor-like module"/>
    <property type="match status" value="4"/>
</dbReference>
<dbReference type="SUPFAM" id="SSF56112">
    <property type="entry name" value="Protein kinase-like (PK-like)"/>
    <property type="match status" value="1"/>
</dbReference>
<dbReference type="InterPro" id="IPR029787">
    <property type="entry name" value="Nucleotide_cyclase"/>
</dbReference>
<feature type="transmembrane region" description="Helical" evidence="17">
    <location>
        <begin position="444"/>
        <end position="467"/>
    </location>
</feature>
<dbReference type="Pfam" id="PF01094">
    <property type="entry name" value="ANF_receptor"/>
    <property type="match status" value="1"/>
</dbReference>
<dbReference type="PROSITE" id="PS50125">
    <property type="entry name" value="GUANYLATE_CYCLASE_2"/>
    <property type="match status" value="1"/>
</dbReference>
<evidence type="ECO:0000256" key="4">
    <source>
        <dbReference type="ARBA" id="ARBA00022729"/>
    </source>
</evidence>
<dbReference type="PANTHER" id="PTHR11920">
    <property type="entry name" value="GUANYLYL CYCLASE"/>
    <property type="match status" value="1"/>
</dbReference>
<evidence type="ECO:0000256" key="10">
    <source>
        <dbReference type="ARBA" id="ARBA00023170"/>
    </source>
</evidence>
<dbReference type="CDD" id="cd07302">
    <property type="entry name" value="CHD"/>
    <property type="match status" value="1"/>
</dbReference>
<keyword evidence="12 15" id="KW-0456">Lyase</keyword>
<keyword evidence="7" id="KW-0342">GTP-binding</keyword>
<evidence type="ECO:0000256" key="1">
    <source>
        <dbReference type="ARBA" id="ARBA00004479"/>
    </source>
</evidence>
<dbReference type="GO" id="GO:0004672">
    <property type="term" value="F:protein kinase activity"/>
    <property type="evidence" value="ECO:0007669"/>
    <property type="project" value="InterPro"/>
</dbReference>
<keyword evidence="13 16" id="KW-0141">cGMP biosynthesis</keyword>
<evidence type="ECO:0000256" key="15">
    <source>
        <dbReference type="RuleBase" id="RU000405"/>
    </source>
</evidence>
<dbReference type="Proteomes" id="UP000507470">
    <property type="component" value="Unassembled WGS sequence"/>
</dbReference>
<dbReference type="InterPro" id="IPR023415">
    <property type="entry name" value="LDLR_class-A_CS"/>
</dbReference>
<evidence type="ECO:0000256" key="7">
    <source>
        <dbReference type="ARBA" id="ARBA00023134"/>
    </source>
</evidence>
<name>A0A6J8BRC7_MYTCO</name>
<dbReference type="Pfam" id="PF07714">
    <property type="entry name" value="PK_Tyr_Ser-Thr"/>
    <property type="match status" value="1"/>
</dbReference>
<evidence type="ECO:0000256" key="9">
    <source>
        <dbReference type="ARBA" id="ARBA00023157"/>
    </source>
</evidence>
<dbReference type="InterPro" id="IPR028082">
    <property type="entry name" value="Peripla_BP_I"/>
</dbReference>